<dbReference type="Pfam" id="PF14905">
    <property type="entry name" value="OMP_b-brl_3"/>
    <property type="match status" value="1"/>
</dbReference>
<comment type="subcellular location">
    <subcellularLocation>
        <location evidence="1">Cell outer membrane</location>
    </subcellularLocation>
</comment>
<evidence type="ECO:0000259" key="4">
    <source>
        <dbReference type="Pfam" id="PF14905"/>
    </source>
</evidence>
<gene>
    <name evidence="5" type="ORF">ACFSYS_19845</name>
</gene>
<dbReference type="Gene3D" id="2.40.170.20">
    <property type="entry name" value="TonB-dependent receptor, beta-barrel domain"/>
    <property type="match status" value="1"/>
</dbReference>
<evidence type="ECO:0000313" key="5">
    <source>
        <dbReference type="EMBL" id="MFD2835556.1"/>
    </source>
</evidence>
<keyword evidence="3" id="KW-0998">Cell outer membrane</keyword>
<dbReference type="PANTHER" id="PTHR40980:SF4">
    <property type="entry name" value="TONB-DEPENDENT RECEPTOR-LIKE BETA-BARREL DOMAIN-CONTAINING PROTEIN"/>
    <property type="match status" value="1"/>
</dbReference>
<name>A0ABW5XCQ1_9FLAO</name>
<proteinExistence type="predicted"/>
<feature type="domain" description="Outer membrane protein beta-barrel" evidence="4">
    <location>
        <begin position="82"/>
        <end position="414"/>
    </location>
</feature>
<accession>A0ABW5XCQ1</accession>
<dbReference type="RefSeq" id="WP_378213672.1">
    <property type="nucleotide sequence ID" value="NZ_JBHUOJ010000042.1"/>
</dbReference>
<comment type="caution">
    <text evidence="5">The sequence shown here is derived from an EMBL/GenBank/DDBJ whole genome shotgun (WGS) entry which is preliminary data.</text>
</comment>
<dbReference type="PANTHER" id="PTHR40980">
    <property type="entry name" value="PLUG DOMAIN-CONTAINING PROTEIN"/>
    <property type="match status" value="1"/>
</dbReference>
<dbReference type="InterPro" id="IPR036942">
    <property type="entry name" value="Beta-barrel_TonB_sf"/>
</dbReference>
<evidence type="ECO:0000256" key="2">
    <source>
        <dbReference type="ARBA" id="ARBA00023136"/>
    </source>
</evidence>
<dbReference type="EMBL" id="JBHUOJ010000042">
    <property type="protein sequence ID" value="MFD2835556.1"/>
    <property type="molecule type" value="Genomic_DNA"/>
</dbReference>
<keyword evidence="2" id="KW-0472">Membrane</keyword>
<evidence type="ECO:0000313" key="6">
    <source>
        <dbReference type="Proteomes" id="UP001597438"/>
    </source>
</evidence>
<protein>
    <submittedName>
        <fullName evidence="5">Outer membrane beta-barrel family protein</fullName>
    </submittedName>
</protein>
<reference evidence="6" key="1">
    <citation type="journal article" date="2019" name="Int. J. Syst. Evol. Microbiol.">
        <title>The Global Catalogue of Microorganisms (GCM) 10K type strain sequencing project: providing services to taxonomists for standard genome sequencing and annotation.</title>
        <authorList>
            <consortium name="The Broad Institute Genomics Platform"/>
            <consortium name="The Broad Institute Genome Sequencing Center for Infectious Disease"/>
            <person name="Wu L."/>
            <person name="Ma J."/>
        </authorList>
    </citation>
    <scope>NUCLEOTIDE SEQUENCE [LARGE SCALE GENOMIC DNA]</scope>
    <source>
        <strain evidence="6">KCTC 52925</strain>
    </source>
</reference>
<evidence type="ECO:0000256" key="3">
    <source>
        <dbReference type="ARBA" id="ARBA00023237"/>
    </source>
</evidence>
<dbReference type="Proteomes" id="UP001597438">
    <property type="component" value="Unassembled WGS sequence"/>
</dbReference>
<dbReference type="SUPFAM" id="SSF56935">
    <property type="entry name" value="Porins"/>
    <property type="match status" value="1"/>
</dbReference>
<evidence type="ECO:0000256" key="1">
    <source>
        <dbReference type="ARBA" id="ARBA00004442"/>
    </source>
</evidence>
<organism evidence="5 6">
    <name type="scientific">Christiangramia antarctica</name>
    <dbReference type="NCBI Taxonomy" id="2058158"/>
    <lineage>
        <taxon>Bacteria</taxon>
        <taxon>Pseudomonadati</taxon>
        <taxon>Bacteroidota</taxon>
        <taxon>Flavobacteriia</taxon>
        <taxon>Flavobacteriales</taxon>
        <taxon>Flavobacteriaceae</taxon>
        <taxon>Christiangramia</taxon>
    </lineage>
</organism>
<keyword evidence="6" id="KW-1185">Reference proteome</keyword>
<dbReference type="InterPro" id="IPR041700">
    <property type="entry name" value="OMP_b-brl_3"/>
</dbReference>
<sequence>MNYSGRFSVDYTPDTTNTYSLGFFAGKRTKDRLADIVYYDNHAITPAPNGERIRTFQYFNHNLRTRRGDFILGSFDYSHLFANNSKLSTSLLYEYTLLGGPTENDNLGFPDNSIIYQQEYNTNDNPLQGIRFQLDYAWSPFSFGQLETGYQYRNLDHTGDFVYERRNNASGNFELVPEFSSEVDLYRQIHSAYVQFNGEEGSWEYAAGLRMEAMDREFDLRDKQGLVDTTYTYDYIKPFPSATIQYRLNNTTKIKASYSKRVERTTTFKMNPFPEREHSETLEQGDPTLNPEFIDLVELGLTKNFKGGNSLYATAYYRNVKNLVNRVNTVYNDTILNRIYSNVGTGNSYGMEIGLQLKPTENWTNFIGGNFYNYSIEGVFDNRNVDSEAFVYSVNANSTYDFSKTASAQFTLNYF</sequence>